<sequence>MDVGHVRSIRWVKDDNPNSVVNSDPILTKNGKTAAQNRWIAYNKSKGQYTSAMEHAVPEQFWVDKTQCRYINDRGVVENTTLADCAQGISAVKAIAIAQSQGQKLYTINPSNRDGALPKLRLGGDAGAEIRSAIEAGKEVTFHESQINSQGWHGIGYIIIDPDTGAGSYLIEGAGNGGVLLFLGAFIGLMIAEILIMTVATVASGGLAVGAALILAGVAMTMLIPVLALTSEILKDATDEQKACFVGGLFLGLGAATFSLGAILGATLNRILFYIGVAAGIAIPSTGDVGSCVRA</sequence>
<keyword evidence="1" id="KW-0472">Membrane</keyword>
<evidence type="ECO:0000256" key="1">
    <source>
        <dbReference type="SAM" id="Phobius"/>
    </source>
</evidence>
<feature type="transmembrane region" description="Helical" evidence="1">
    <location>
        <begin position="243"/>
        <end position="265"/>
    </location>
</feature>
<comment type="caution">
    <text evidence="2">The sequence shown here is derived from an EMBL/GenBank/DDBJ whole genome shotgun (WGS) entry which is preliminary data.</text>
</comment>
<gene>
    <name evidence="2" type="ORF">SDC9_85412</name>
</gene>
<keyword evidence="1" id="KW-0812">Transmembrane</keyword>
<keyword evidence="1" id="KW-1133">Transmembrane helix</keyword>
<evidence type="ECO:0000313" key="2">
    <source>
        <dbReference type="EMBL" id="MPM38782.1"/>
    </source>
</evidence>
<proteinExistence type="predicted"/>
<reference evidence="2" key="1">
    <citation type="submission" date="2019-08" db="EMBL/GenBank/DDBJ databases">
        <authorList>
            <person name="Kucharzyk K."/>
            <person name="Murdoch R.W."/>
            <person name="Higgins S."/>
            <person name="Loffler F."/>
        </authorList>
    </citation>
    <scope>NUCLEOTIDE SEQUENCE</scope>
</reference>
<feature type="transmembrane region" description="Helical" evidence="1">
    <location>
        <begin position="271"/>
        <end position="293"/>
    </location>
</feature>
<name>A0A644ZD10_9ZZZZ</name>
<protein>
    <submittedName>
        <fullName evidence="2">Uncharacterized protein</fullName>
    </submittedName>
</protein>
<feature type="transmembrane region" description="Helical" evidence="1">
    <location>
        <begin position="209"/>
        <end position="231"/>
    </location>
</feature>
<feature type="transmembrane region" description="Helical" evidence="1">
    <location>
        <begin position="179"/>
        <end position="203"/>
    </location>
</feature>
<dbReference type="EMBL" id="VSSQ01008407">
    <property type="protein sequence ID" value="MPM38782.1"/>
    <property type="molecule type" value="Genomic_DNA"/>
</dbReference>
<organism evidence="2">
    <name type="scientific">bioreactor metagenome</name>
    <dbReference type="NCBI Taxonomy" id="1076179"/>
    <lineage>
        <taxon>unclassified sequences</taxon>
        <taxon>metagenomes</taxon>
        <taxon>ecological metagenomes</taxon>
    </lineage>
</organism>
<accession>A0A644ZD10</accession>
<dbReference type="AlphaFoldDB" id="A0A644ZD10"/>